<keyword evidence="6" id="KW-1185">Reference proteome</keyword>
<dbReference type="GO" id="GO:0000709">
    <property type="term" value="P:meiotic joint molecule formation"/>
    <property type="evidence" value="ECO:0007669"/>
    <property type="project" value="TreeGrafter"/>
</dbReference>
<protein>
    <recommendedName>
        <fullName evidence="7">Swi5-domain-containing protein</fullName>
    </recommendedName>
</protein>
<evidence type="ECO:0008006" key="7">
    <source>
        <dbReference type="Google" id="ProtNLM"/>
    </source>
</evidence>
<proteinExistence type="inferred from homology"/>
<dbReference type="AlphaFoldDB" id="A0AAD3TQJ5"/>
<evidence type="ECO:0000256" key="4">
    <source>
        <dbReference type="SAM" id="MobiDB-lite"/>
    </source>
</evidence>
<organism evidence="5 6">
    <name type="scientific">Cutaneotrichosporon spelunceum</name>
    <dbReference type="NCBI Taxonomy" id="1672016"/>
    <lineage>
        <taxon>Eukaryota</taxon>
        <taxon>Fungi</taxon>
        <taxon>Dikarya</taxon>
        <taxon>Basidiomycota</taxon>
        <taxon>Agaricomycotina</taxon>
        <taxon>Tremellomycetes</taxon>
        <taxon>Trichosporonales</taxon>
        <taxon>Trichosporonaceae</taxon>
        <taxon>Cutaneotrichosporon</taxon>
    </lineage>
</organism>
<dbReference type="InterPro" id="IPR010760">
    <property type="entry name" value="DNA-repair_Swi5"/>
</dbReference>
<name>A0AAD3TQJ5_9TREE</name>
<dbReference type="GO" id="GO:0032798">
    <property type="term" value="C:Swi5-Sfr1 complex"/>
    <property type="evidence" value="ECO:0007669"/>
    <property type="project" value="TreeGrafter"/>
</dbReference>
<dbReference type="EMBL" id="BTCM01000001">
    <property type="protein sequence ID" value="GMK54899.1"/>
    <property type="molecule type" value="Genomic_DNA"/>
</dbReference>
<dbReference type="PANTHER" id="PTHR28529">
    <property type="entry name" value="DNA REPAIR PROTEIN SWI5 HOMOLOG"/>
    <property type="match status" value="1"/>
</dbReference>
<dbReference type="Proteomes" id="UP001222932">
    <property type="component" value="Unassembled WGS sequence"/>
</dbReference>
<dbReference type="GO" id="GO:0010772">
    <property type="term" value="P:meiotic DNA recombinase assembly involved in reciprocal meiotic recombination"/>
    <property type="evidence" value="ECO:0007669"/>
    <property type="project" value="TreeGrafter"/>
</dbReference>
<dbReference type="Gene3D" id="1.20.5.170">
    <property type="match status" value="1"/>
</dbReference>
<feature type="compositionally biased region" description="Polar residues" evidence="4">
    <location>
        <begin position="1"/>
        <end position="12"/>
    </location>
</feature>
<comment type="similarity">
    <text evidence="1">Belongs to the SWI5/SAE3 family.</text>
</comment>
<evidence type="ECO:0000256" key="1">
    <source>
        <dbReference type="ARBA" id="ARBA00008060"/>
    </source>
</evidence>
<evidence type="ECO:0000256" key="2">
    <source>
        <dbReference type="ARBA" id="ARBA00022763"/>
    </source>
</evidence>
<gene>
    <name evidence="5" type="ORF">CspeluHIS016_0114850</name>
</gene>
<keyword evidence="2" id="KW-0227">DNA damage</keyword>
<sequence>MTRSTPPSTSMRAVTPPPRPRSPHPDPRVEKLLTEIEEAEAQLGLDEDGKPKGAEAICKRHIDLLHEYNEVKDATQSLIGRYAVLTHTTVTAVHLQLGLPLHEE</sequence>
<keyword evidence="3" id="KW-0234">DNA repair</keyword>
<dbReference type="Pfam" id="PF07061">
    <property type="entry name" value="Swi5"/>
    <property type="match status" value="1"/>
</dbReference>
<dbReference type="PANTHER" id="PTHR28529:SF2">
    <property type="entry name" value="DNA REPAIR PROTEIN SWI5 HOMOLOG"/>
    <property type="match status" value="1"/>
</dbReference>
<reference evidence="5" key="1">
    <citation type="journal article" date="2023" name="BMC Genomics">
        <title>Chromosome-level genome assemblies of Cutaneotrichosporon spp. (Trichosporonales, Basidiomycota) reveal imbalanced evolution between nucleotide sequences and chromosome synteny.</title>
        <authorList>
            <person name="Kobayashi Y."/>
            <person name="Kayamori A."/>
            <person name="Aoki K."/>
            <person name="Shiwa Y."/>
            <person name="Matsutani M."/>
            <person name="Fujita N."/>
            <person name="Sugita T."/>
            <person name="Iwasaki W."/>
            <person name="Tanaka N."/>
            <person name="Takashima M."/>
        </authorList>
    </citation>
    <scope>NUCLEOTIDE SEQUENCE</scope>
    <source>
        <strain evidence="5">HIS016</strain>
    </source>
</reference>
<evidence type="ECO:0000313" key="5">
    <source>
        <dbReference type="EMBL" id="GMK54899.1"/>
    </source>
</evidence>
<feature type="region of interest" description="Disordered" evidence="4">
    <location>
        <begin position="1"/>
        <end position="27"/>
    </location>
</feature>
<evidence type="ECO:0000256" key="3">
    <source>
        <dbReference type="ARBA" id="ARBA00023204"/>
    </source>
</evidence>
<comment type="caution">
    <text evidence="5">The sequence shown here is derived from an EMBL/GenBank/DDBJ whole genome shotgun (WGS) entry which is preliminary data.</text>
</comment>
<reference evidence="5" key="2">
    <citation type="submission" date="2023-06" db="EMBL/GenBank/DDBJ databases">
        <authorList>
            <person name="Kobayashi Y."/>
            <person name="Kayamori A."/>
            <person name="Aoki K."/>
            <person name="Shiwa Y."/>
            <person name="Fujita N."/>
            <person name="Sugita T."/>
            <person name="Iwasaki W."/>
            <person name="Tanaka N."/>
            <person name="Takashima M."/>
        </authorList>
    </citation>
    <scope>NUCLEOTIDE SEQUENCE</scope>
    <source>
        <strain evidence="5">HIS016</strain>
    </source>
</reference>
<accession>A0AAD3TQJ5</accession>
<evidence type="ECO:0000313" key="6">
    <source>
        <dbReference type="Proteomes" id="UP001222932"/>
    </source>
</evidence>
<dbReference type="GO" id="GO:0034974">
    <property type="term" value="C:Swi5-Swi2 complex"/>
    <property type="evidence" value="ECO:0007669"/>
    <property type="project" value="TreeGrafter"/>
</dbReference>